<reference evidence="1 2" key="1">
    <citation type="submission" date="2018-08" db="EMBL/GenBank/DDBJ databases">
        <title>Murine metabolic-syndrome-specific gut microbial biobank.</title>
        <authorList>
            <person name="Liu C."/>
        </authorList>
    </citation>
    <scope>NUCLEOTIDE SEQUENCE [LARGE SCALE GENOMIC DNA]</scope>
    <source>
        <strain evidence="1 2">583</strain>
    </source>
</reference>
<evidence type="ECO:0000313" key="2">
    <source>
        <dbReference type="Proteomes" id="UP000467132"/>
    </source>
</evidence>
<evidence type="ECO:0008006" key="3">
    <source>
        <dbReference type="Google" id="ProtNLM"/>
    </source>
</evidence>
<sequence length="184" mass="21664">MISKWIYILIGDNNTGKTTFQKELLKILCDENKDSRLYSGKEYKINHPYALKNSIKLFLGNRSYQEKKNSDIATVEDYFEGIFIPSDICILSSHLNKNDIQDIIKLGKEQFYNIGGVFFTNSIKKQPDKNKEITRLDWDEKFIINNKLVNENINNQQFEIKVNSQIRILSREFSQMLINRMIIQ</sequence>
<proteinExistence type="predicted"/>
<dbReference type="InterPro" id="IPR027417">
    <property type="entry name" value="P-loop_NTPase"/>
</dbReference>
<dbReference type="EMBL" id="QXXA01000005">
    <property type="protein sequence ID" value="NBI06112.1"/>
    <property type="molecule type" value="Genomic_DNA"/>
</dbReference>
<keyword evidence="2" id="KW-1185">Reference proteome</keyword>
<name>A0A845QY87_9CLOT</name>
<dbReference type="OrthoDB" id="6291705at2"/>
<dbReference type="SUPFAM" id="SSF52540">
    <property type="entry name" value="P-loop containing nucleoside triphosphate hydrolases"/>
    <property type="match status" value="1"/>
</dbReference>
<organism evidence="1 2">
    <name type="scientific">Senegalia massiliensis</name>
    <dbReference type="NCBI Taxonomy" id="1720316"/>
    <lineage>
        <taxon>Bacteria</taxon>
        <taxon>Bacillati</taxon>
        <taxon>Bacillota</taxon>
        <taxon>Clostridia</taxon>
        <taxon>Eubacteriales</taxon>
        <taxon>Clostridiaceae</taxon>
        <taxon>Senegalia</taxon>
    </lineage>
</organism>
<dbReference type="Proteomes" id="UP000467132">
    <property type="component" value="Unassembled WGS sequence"/>
</dbReference>
<comment type="caution">
    <text evidence="1">The sequence shown here is derived from an EMBL/GenBank/DDBJ whole genome shotgun (WGS) entry which is preliminary data.</text>
</comment>
<dbReference type="RefSeq" id="WP_160196606.1">
    <property type="nucleotide sequence ID" value="NZ_QXXA01000005.1"/>
</dbReference>
<protein>
    <recommendedName>
        <fullName evidence="3">Thymidylate kinase</fullName>
    </recommendedName>
</protein>
<accession>A0A845QY87</accession>
<evidence type="ECO:0000313" key="1">
    <source>
        <dbReference type="EMBL" id="NBI06112.1"/>
    </source>
</evidence>
<dbReference type="AlphaFoldDB" id="A0A845QY87"/>
<gene>
    <name evidence="1" type="ORF">D3Z33_04460</name>
</gene>